<proteinExistence type="predicted"/>
<evidence type="ECO:0000313" key="2">
    <source>
        <dbReference type="Proteomes" id="UP001497535"/>
    </source>
</evidence>
<comment type="caution">
    <text evidence="1">The sequence shown here is derived from an EMBL/GenBank/DDBJ whole genome shotgun (WGS) entry which is preliminary data.</text>
</comment>
<sequence>MAKKERSMSINERGEGSRGRKEGKRRMKKQNEQKEKLRRRNIVVEGGVKSEVNGWTNVSFLNIYI</sequence>
<reference evidence="1" key="1">
    <citation type="submission" date="2023-11" db="EMBL/GenBank/DDBJ databases">
        <authorList>
            <person name="Poullet M."/>
        </authorList>
    </citation>
    <scope>NUCLEOTIDE SEQUENCE</scope>
    <source>
        <strain evidence="1">E1834</strain>
    </source>
</reference>
<accession>A0ACB0Z8B1</accession>
<protein>
    <submittedName>
        <fullName evidence="1">Uncharacterized protein</fullName>
    </submittedName>
</protein>
<dbReference type="Proteomes" id="UP001497535">
    <property type="component" value="Unassembled WGS sequence"/>
</dbReference>
<evidence type="ECO:0000313" key="1">
    <source>
        <dbReference type="EMBL" id="CAK5075140.1"/>
    </source>
</evidence>
<organism evidence="1 2">
    <name type="scientific">Meloidogyne enterolobii</name>
    <name type="common">Root-knot nematode worm</name>
    <name type="synonym">Meloidogyne mayaguensis</name>
    <dbReference type="NCBI Taxonomy" id="390850"/>
    <lineage>
        <taxon>Eukaryota</taxon>
        <taxon>Metazoa</taxon>
        <taxon>Ecdysozoa</taxon>
        <taxon>Nematoda</taxon>
        <taxon>Chromadorea</taxon>
        <taxon>Rhabditida</taxon>
        <taxon>Tylenchina</taxon>
        <taxon>Tylenchomorpha</taxon>
        <taxon>Tylenchoidea</taxon>
        <taxon>Meloidogynidae</taxon>
        <taxon>Meloidogyninae</taxon>
        <taxon>Meloidogyne</taxon>
    </lineage>
</organism>
<keyword evidence="2" id="KW-1185">Reference proteome</keyword>
<dbReference type="EMBL" id="CAVMJV010000027">
    <property type="protein sequence ID" value="CAK5075140.1"/>
    <property type="molecule type" value="Genomic_DNA"/>
</dbReference>
<name>A0ACB0Z8B1_MELEN</name>
<gene>
    <name evidence="1" type="ORF">MENTE1834_LOCUS21917</name>
</gene>